<gene>
    <name evidence="2" type="ORF">METSCH_D03030</name>
</gene>
<feature type="transmembrane region" description="Helical" evidence="1">
    <location>
        <begin position="40"/>
        <end position="59"/>
    </location>
</feature>
<dbReference type="Proteomes" id="UP000292447">
    <property type="component" value="Chromosome IV"/>
</dbReference>
<protein>
    <submittedName>
        <fullName evidence="2">Uncharacterized protein</fullName>
    </submittedName>
</protein>
<reference evidence="3" key="1">
    <citation type="submission" date="2019-03" db="EMBL/GenBank/DDBJ databases">
        <title>Snf2 controls pulcherriminic acid biosynthesis and connects pigmentation and antifungal activity of the yeast Metschnikowia pulcherrima.</title>
        <authorList>
            <person name="Gore-Lloyd D."/>
            <person name="Sumann I."/>
            <person name="Brachmann A.O."/>
            <person name="Schneeberger K."/>
            <person name="Ortiz-Merino R.A."/>
            <person name="Moreno-Beltran M."/>
            <person name="Schlaefli M."/>
            <person name="Kirner P."/>
            <person name="Santos Kron A."/>
            <person name="Wolfe K.H."/>
            <person name="Piel J."/>
            <person name="Ahrens C.H."/>
            <person name="Henk D."/>
            <person name="Freimoser F.M."/>
        </authorList>
    </citation>
    <scope>NUCLEOTIDE SEQUENCE [LARGE SCALE GENOMIC DNA]</scope>
    <source>
        <strain evidence="3">APC 1.2</strain>
    </source>
</reference>
<dbReference type="EMBL" id="CP034459">
    <property type="protein sequence ID" value="QBM89239.1"/>
    <property type="molecule type" value="Genomic_DNA"/>
</dbReference>
<keyword evidence="3" id="KW-1185">Reference proteome</keyword>
<feature type="transmembrane region" description="Helical" evidence="1">
    <location>
        <begin position="79"/>
        <end position="97"/>
    </location>
</feature>
<evidence type="ECO:0000313" key="2">
    <source>
        <dbReference type="EMBL" id="QBM89239.1"/>
    </source>
</evidence>
<evidence type="ECO:0000313" key="3">
    <source>
        <dbReference type="Proteomes" id="UP000292447"/>
    </source>
</evidence>
<keyword evidence="1" id="KW-1133">Transmembrane helix</keyword>
<proteinExistence type="predicted"/>
<sequence>MMCLYCAIYKLSTQNCLSPFLSASNSSAINRSFSSARASATFLALTALAFLSPPFFFLPLLCSLKGSKLLRNLCLQRNMYLLVATSMPWAFIFFDGVRRNLFNLPSNVSRCSKVSLPISLKKVSKSCTFSLVWVDVFVLNAGVDVTNVLGLASLNTGPGRMFFKNANMPGGWRSS</sequence>
<accession>A0A4P6XQD9</accession>
<keyword evidence="1" id="KW-0472">Membrane</keyword>
<dbReference type="AlphaFoldDB" id="A0A4P6XQD9"/>
<keyword evidence="1" id="KW-0812">Transmembrane</keyword>
<name>A0A4P6XQD9_9ASCO</name>
<organism evidence="2 3">
    <name type="scientific">Metschnikowia aff. pulcherrima</name>
    <dbReference type="NCBI Taxonomy" id="2163413"/>
    <lineage>
        <taxon>Eukaryota</taxon>
        <taxon>Fungi</taxon>
        <taxon>Dikarya</taxon>
        <taxon>Ascomycota</taxon>
        <taxon>Saccharomycotina</taxon>
        <taxon>Pichiomycetes</taxon>
        <taxon>Metschnikowiaceae</taxon>
        <taxon>Metschnikowia</taxon>
    </lineage>
</organism>
<evidence type="ECO:0000256" key="1">
    <source>
        <dbReference type="SAM" id="Phobius"/>
    </source>
</evidence>